<feature type="domain" description="Nucleotidyl transferase" evidence="1">
    <location>
        <begin position="9"/>
        <end position="43"/>
    </location>
</feature>
<dbReference type="EMBL" id="RDRA01000032">
    <property type="protein sequence ID" value="RXG86904.1"/>
    <property type="molecule type" value="Genomic_DNA"/>
</dbReference>
<name>A0ABY0D9K1_9BRAD</name>
<evidence type="ECO:0000313" key="3">
    <source>
        <dbReference type="Proteomes" id="UP000289946"/>
    </source>
</evidence>
<dbReference type="InterPro" id="IPR029044">
    <property type="entry name" value="Nucleotide-diphossugar_trans"/>
</dbReference>
<accession>A0ABY0D9K1</accession>
<protein>
    <recommendedName>
        <fullName evidence="1">Nucleotidyl transferase domain-containing protein</fullName>
    </recommendedName>
</protein>
<dbReference type="Gene3D" id="3.90.550.10">
    <property type="entry name" value="Spore Coat Polysaccharide Biosynthesis Protein SpsA, Chain A"/>
    <property type="match status" value="1"/>
</dbReference>
<dbReference type="SUPFAM" id="SSF53448">
    <property type="entry name" value="Nucleotide-diphospho-sugar transferases"/>
    <property type="match status" value="1"/>
</dbReference>
<keyword evidence="3" id="KW-1185">Reference proteome</keyword>
<gene>
    <name evidence="2" type="ORF">EAS62_36790</name>
</gene>
<dbReference type="Proteomes" id="UP000289946">
    <property type="component" value="Unassembled WGS sequence"/>
</dbReference>
<dbReference type="Pfam" id="PF00483">
    <property type="entry name" value="NTP_transferase"/>
    <property type="match status" value="1"/>
</dbReference>
<comment type="caution">
    <text evidence="2">The sequence shown here is derived from an EMBL/GenBank/DDBJ whole genome shotgun (WGS) entry which is preliminary data.</text>
</comment>
<dbReference type="InterPro" id="IPR005835">
    <property type="entry name" value="NTP_transferase_dom"/>
</dbReference>
<sequence length="73" mass="8284">MPLNAPKHALILAAGVGSRLRPLTELNPKPLVQIHGTPILHNALISWFWRVYGPRPSSWVLRRAGSWWLIKLN</sequence>
<evidence type="ECO:0000313" key="2">
    <source>
        <dbReference type="EMBL" id="RXG86904.1"/>
    </source>
</evidence>
<proteinExistence type="predicted"/>
<evidence type="ECO:0000259" key="1">
    <source>
        <dbReference type="Pfam" id="PF00483"/>
    </source>
</evidence>
<organism evidence="2 3">
    <name type="scientific">Bradyrhizobium zhanjiangense</name>
    <dbReference type="NCBI Taxonomy" id="1325107"/>
    <lineage>
        <taxon>Bacteria</taxon>
        <taxon>Pseudomonadati</taxon>
        <taxon>Pseudomonadota</taxon>
        <taxon>Alphaproteobacteria</taxon>
        <taxon>Hyphomicrobiales</taxon>
        <taxon>Nitrobacteraceae</taxon>
        <taxon>Bradyrhizobium</taxon>
    </lineage>
</organism>
<reference evidence="2 3" key="1">
    <citation type="submission" date="2018-10" db="EMBL/GenBank/DDBJ databases">
        <title>Bradyrhizobium sp. nov., isolated from effective nodules of peanut in China.</title>
        <authorList>
            <person name="Li Y."/>
        </authorList>
    </citation>
    <scope>NUCLEOTIDE SEQUENCE [LARGE SCALE GENOMIC DNA]</scope>
    <source>
        <strain evidence="2 3">CCBAU 51781</strain>
    </source>
</reference>